<feature type="compositionally biased region" description="Gly residues" evidence="1">
    <location>
        <begin position="65"/>
        <end position="86"/>
    </location>
</feature>
<feature type="region of interest" description="Disordered" evidence="1">
    <location>
        <begin position="41"/>
        <end position="87"/>
    </location>
</feature>
<sequence>MCLPLRFKKRFSRRSGASSPPSATPYWGSLPRPGYYYPSSDGQGTAYYDPSAQPGESREDVRGAGYYGGHGFGGGGGTTAGNGKNVGGIAAAYDKERRKGLGAGT</sequence>
<dbReference type="AlphaFoldDB" id="A0AAD9AG23"/>
<dbReference type="Proteomes" id="UP001243330">
    <property type="component" value="Unassembled WGS sequence"/>
</dbReference>
<gene>
    <name evidence="2" type="ORF">CCHR01_11104</name>
</gene>
<dbReference type="EMBL" id="JAQOWY010000242">
    <property type="protein sequence ID" value="KAK1846265.1"/>
    <property type="molecule type" value="Genomic_DNA"/>
</dbReference>
<keyword evidence="3" id="KW-1185">Reference proteome</keyword>
<protein>
    <submittedName>
        <fullName evidence="2">Uncharacterized protein</fullName>
    </submittedName>
</protein>
<accession>A0AAD9AG23</accession>
<evidence type="ECO:0000313" key="3">
    <source>
        <dbReference type="Proteomes" id="UP001243330"/>
    </source>
</evidence>
<proteinExistence type="predicted"/>
<evidence type="ECO:0000313" key="2">
    <source>
        <dbReference type="EMBL" id="KAK1846265.1"/>
    </source>
</evidence>
<feature type="region of interest" description="Disordered" evidence="1">
    <location>
        <begin position="11"/>
        <end position="30"/>
    </location>
</feature>
<evidence type="ECO:0000256" key="1">
    <source>
        <dbReference type="SAM" id="MobiDB-lite"/>
    </source>
</evidence>
<comment type="caution">
    <text evidence="2">The sequence shown here is derived from an EMBL/GenBank/DDBJ whole genome shotgun (WGS) entry which is preliminary data.</text>
</comment>
<organism evidence="2 3">
    <name type="scientific">Colletotrichum chrysophilum</name>
    <dbReference type="NCBI Taxonomy" id="1836956"/>
    <lineage>
        <taxon>Eukaryota</taxon>
        <taxon>Fungi</taxon>
        <taxon>Dikarya</taxon>
        <taxon>Ascomycota</taxon>
        <taxon>Pezizomycotina</taxon>
        <taxon>Sordariomycetes</taxon>
        <taxon>Hypocreomycetidae</taxon>
        <taxon>Glomerellales</taxon>
        <taxon>Glomerellaceae</taxon>
        <taxon>Colletotrichum</taxon>
        <taxon>Colletotrichum gloeosporioides species complex</taxon>
    </lineage>
</organism>
<reference evidence="2" key="1">
    <citation type="submission" date="2023-01" db="EMBL/GenBank/DDBJ databases">
        <title>Colletotrichum chrysophilum M932 genome sequence.</title>
        <authorList>
            <person name="Baroncelli R."/>
        </authorList>
    </citation>
    <scope>NUCLEOTIDE SEQUENCE</scope>
    <source>
        <strain evidence="2">M932</strain>
    </source>
</reference>
<name>A0AAD9AG23_9PEZI</name>